<keyword evidence="4" id="KW-1185">Reference proteome</keyword>
<accession>A0ABW2ILW7</accession>
<keyword evidence="1" id="KW-0732">Signal</keyword>
<comment type="caution">
    <text evidence="3">The sequence shown here is derived from an EMBL/GenBank/DDBJ whole genome shotgun (WGS) entry which is preliminary data.</text>
</comment>
<dbReference type="InterPro" id="IPR024079">
    <property type="entry name" value="MetalloPept_cat_dom_sf"/>
</dbReference>
<evidence type="ECO:0000313" key="4">
    <source>
        <dbReference type="Proteomes" id="UP001596492"/>
    </source>
</evidence>
<proteinExistence type="predicted"/>
<organism evidence="3 4">
    <name type="scientific">Hirschia litorea</name>
    <dbReference type="NCBI Taxonomy" id="1199156"/>
    <lineage>
        <taxon>Bacteria</taxon>
        <taxon>Pseudomonadati</taxon>
        <taxon>Pseudomonadota</taxon>
        <taxon>Alphaproteobacteria</taxon>
        <taxon>Hyphomonadales</taxon>
        <taxon>Hyphomonadaceae</taxon>
        <taxon>Hirschia</taxon>
    </lineage>
</organism>
<dbReference type="SUPFAM" id="SSF55486">
    <property type="entry name" value="Metalloproteases ('zincins'), catalytic domain"/>
    <property type="match status" value="1"/>
</dbReference>
<feature type="signal peptide" evidence="1">
    <location>
        <begin position="1"/>
        <end position="21"/>
    </location>
</feature>
<evidence type="ECO:0000259" key="2">
    <source>
        <dbReference type="Pfam" id="PF13827"/>
    </source>
</evidence>
<dbReference type="EMBL" id="JBHTBR010000005">
    <property type="protein sequence ID" value="MFC7291871.1"/>
    <property type="molecule type" value="Genomic_DNA"/>
</dbReference>
<protein>
    <submittedName>
        <fullName evidence="3">DUF4189 domain-containing protein</fullName>
    </submittedName>
</protein>
<dbReference type="Proteomes" id="UP001596492">
    <property type="component" value="Unassembled WGS sequence"/>
</dbReference>
<feature type="chain" id="PRO_5046439710" evidence="1">
    <location>
        <begin position="22"/>
        <end position="415"/>
    </location>
</feature>
<evidence type="ECO:0000313" key="3">
    <source>
        <dbReference type="EMBL" id="MFC7291871.1"/>
    </source>
</evidence>
<dbReference type="Pfam" id="PF13827">
    <property type="entry name" value="DUF4189"/>
    <property type="match status" value="1"/>
</dbReference>
<evidence type="ECO:0000256" key="1">
    <source>
        <dbReference type="SAM" id="SignalP"/>
    </source>
</evidence>
<dbReference type="Gene3D" id="3.40.390.10">
    <property type="entry name" value="Collagenase (Catalytic Domain)"/>
    <property type="match status" value="1"/>
</dbReference>
<reference evidence="4" key="1">
    <citation type="journal article" date="2019" name="Int. J. Syst. Evol. Microbiol.">
        <title>The Global Catalogue of Microorganisms (GCM) 10K type strain sequencing project: providing services to taxonomists for standard genome sequencing and annotation.</title>
        <authorList>
            <consortium name="The Broad Institute Genomics Platform"/>
            <consortium name="The Broad Institute Genome Sequencing Center for Infectious Disease"/>
            <person name="Wu L."/>
            <person name="Ma J."/>
        </authorList>
    </citation>
    <scope>NUCLEOTIDE SEQUENCE [LARGE SCALE GENOMIC DNA]</scope>
    <source>
        <strain evidence="4">CCUG 51308</strain>
    </source>
</reference>
<gene>
    <name evidence="3" type="ORF">ACFQS8_09610</name>
</gene>
<dbReference type="InterPro" id="IPR025240">
    <property type="entry name" value="DUF4189"/>
</dbReference>
<dbReference type="RefSeq" id="WP_382167109.1">
    <property type="nucleotide sequence ID" value="NZ_JBHTBR010000005.1"/>
</dbReference>
<name>A0ABW2ILW7_9PROT</name>
<sequence length="415" mass="45686">MHRLIAVWFALSVCLVSSAMAFVVEGPRKSTGNAIEDLKRASRWAMTTGSLVETGQRGLGGGLEYSVDSSICTINFVDDSDCDDAKRMISQALARWGDGHPVLRFTDVTGRISPAFPLAVLGETDQGAEIDFYASTAMEFPNFRNALMNGYTIFYDRPIDYVTLSNNERSTLVRDRIESADVRVNKERCYYIDESFEMMRPECVHFPTLIFHEIGHALGLGHPEEKPSLNIDADDIPYNPMPINCMAASEGLKISRNVAGSAVMVRRNVHAPGLWRRGLNYDDVAGRDALYPHCGIEVKPRFSQLWGSFARSAMGDVGVSKGADTQEIAQQLALRDCSATGQQCGVVQVFNGCVAYAMAKEDVFNAQSAFDARYWGIATAQDPVAARVNAVRECNLERGVGNACRVHTEFCAFDE</sequence>
<feature type="domain" description="DUF4189" evidence="2">
    <location>
        <begin position="306"/>
        <end position="411"/>
    </location>
</feature>